<dbReference type="GO" id="GO:0006538">
    <property type="term" value="P:L-glutamate catabolic process"/>
    <property type="evidence" value="ECO:0007669"/>
    <property type="project" value="UniProtKB-UniRule"/>
</dbReference>
<dbReference type="PANTHER" id="PTHR11606:SF24">
    <property type="entry name" value="NAD-SPECIFIC GLUTAMATE DEHYDROGENASE"/>
    <property type="match status" value="1"/>
</dbReference>
<dbReference type="PIRSF" id="PIRSF000184">
    <property type="entry name" value="GDH_NAD"/>
    <property type="match status" value="1"/>
</dbReference>
<dbReference type="GO" id="GO:0004352">
    <property type="term" value="F:glutamate dehydrogenase (NAD+) activity"/>
    <property type="evidence" value="ECO:0007669"/>
    <property type="project" value="UniProtKB-UniRule"/>
</dbReference>
<dbReference type="VEuPathDB" id="TriTrypDB:TEOVI_000602400"/>
<dbReference type="SUPFAM" id="SSF51735">
    <property type="entry name" value="NAD(P)-binding Rossmann-fold domains"/>
    <property type="match status" value="1"/>
</dbReference>
<dbReference type="GeneID" id="92379963"/>
<dbReference type="EC" id="1.4.1.2" evidence="4"/>
<dbReference type="PANTHER" id="PTHR11606">
    <property type="entry name" value="GLUTAMATE DEHYDROGENASE"/>
    <property type="match status" value="1"/>
</dbReference>
<sequence>MMRRASYCAGHAFTSLTVVGSRRFFQGERCEAEIVKLTKERGIFSDASVEASVHQLMSRLSDSPYVRHYTDAEVSAHAHGFLCAKARSALGEPFEHFHESDDSAFYICRKDQASQLRAVRQLTKFVSRERETKQSVSVRCYTAGDSDIAVFTAKIRPFVNPNPEKGETDIGQLASSAFLEERSPEMQERYQDLINRFHESVVPVHTVREVDGEVCFSMIMAADRSYYIATLQTVIQEIPGAVVTRCFSETFSNDTHVYTYFVRGATSQQLSDRASLVPFLPTRPRSLITRLHEDMVFNTEQTVYTDAAVIFAFYFTPQPTSEDYRHLRSLVSKEPNGLSRLNNLRTTLSLEMMSERYILTLISTYPEFMKEIYEDFQVGTTHERRCAIREKITTRFREDQRSEHDLGIFNAFLQFNEVVLKHNFFKQHKVALCFRLDPSFLRSLGYPRVPHGVFLLAGAQWRGFHVRFTDIARGGVRMIISKDTMYRRNKRSVFQENYNLALTQLLKNKDIPEGGSKGTILVSSRYLNTFNQPLCERIFLQYADALLDVVIPGEEGIVDRLKTPEIIFLGPDEHTAGTFPSVGSLFSKKRGYSAWKSFTTGKDASLGGIPHDTYAMTTRSVRTMVRGVYEKLGLDEASQTKFQTGGPDGDLGSNEILLSKEKTLAVLDISASLFDPEGLNKEELKRLATARKQLRDFDKSKLSSKGFLVLTGDKNVTLPDGTHVSDGVSFRDEFHLTKYSAADVFVPCGGRPRSVTLANVGRFLNLSAADNDSLLAGGSIQLKTPKYKIIVEGANLFISQDARLAIERCGIVLIKDASANKGGVTSSSLEVYAGLALSDEEHAQHMCVKDPNNVPEFYKKYVLDIIERIESNARREFEAIWREQQVQEGMPKTLIADSLSEKNVRVRASILSSDMCENKELVRYVLSKYTPKTLLEVVPLETLMERVPLEYQKAICAMWLASEYVYTTGISGNEFDFFTFMTKHMEQAKHIS</sequence>
<comment type="catalytic activity">
    <reaction evidence="4">
        <text>L-glutamate + NAD(+) + H2O = 2-oxoglutarate + NH4(+) + NADH + H(+)</text>
        <dbReference type="Rhea" id="RHEA:15133"/>
        <dbReference type="ChEBI" id="CHEBI:15377"/>
        <dbReference type="ChEBI" id="CHEBI:15378"/>
        <dbReference type="ChEBI" id="CHEBI:16810"/>
        <dbReference type="ChEBI" id="CHEBI:28938"/>
        <dbReference type="ChEBI" id="CHEBI:29985"/>
        <dbReference type="ChEBI" id="CHEBI:57540"/>
        <dbReference type="ChEBI" id="CHEBI:57945"/>
        <dbReference type="EC" id="1.4.1.2"/>
    </reaction>
</comment>
<dbReference type="Gene3D" id="3.40.50.720">
    <property type="entry name" value="NAD(P)-binding Rossmann-like Domain"/>
    <property type="match status" value="1"/>
</dbReference>
<comment type="similarity">
    <text evidence="1 4">Belongs to the Glu/Leu/Phe/Val dehydrogenases family.</text>
</comment>
<dbReference type="GO" id="GO:0005739">
    <property type="term" value="C:mitochondrion"/>
    <property type="evidence" value="ECO:0007669"/>
    <property type="project" value="UniProtKB-UniRule"/>
</dbReference>
<feature type="domain" description="Glutamate/phenylalanine/leucine/valine/L-tryptophan dehydrogenase C-terminal" evidence="5">
    <location>
        <begin position="608"/>
        <end position="888"/>
    </location>
</feature>
<dbReference type="EMBL" id="CZPT02000860">
    <property type="protein sequence ID" value="SCU67971.1"/>
    <property type="molecule type" value="Genomic_DNA"/>
</dbReference>
<evidence type="ECO:0000256" key="3">
    <source>
        <dbReference type="ARBA" id="ARBA00023027"/>
    </source>
</evidence>
<keyword evidence="3 4" id="KW-0520">NAD</keyword>
<dbReference type="SMART" id="SM00839">
    <property type="entry name" value="ELFV_dehydrog"/>
    <property type="match status" value="1"/>
</dbReference>
<evidence type="ECO:0000256" key="2">
    <source>
        <dbReference type="ARBA" id="ARBA00023002"/>
    </source>
</evidence>
<keyword evidence="2 4" id="KW-0560">Oxidoreductase</keyword>
<keyword evidence="7" id="KW-1185">Reference proteome</keyword>
<dbReference type="RefSeq" id="XP_067079216.1">
    <property type="nucleotide sequence ID" value="XM_067223115.1"/>
</dbReference>
<comment type="caution">
    <text evidence="6">The sequence shown here is derived from an EMBL/GenBank/DDBJ whole genome shotgun (WGS) entry which is preliminary data.</text>
</comment>
<protein>
    <recommendedName>
        <fullName evidence="4">NAD-specific glutamate dehydrogenase</fullName>
        <ecNumber evidence="4">1.4.1.2</ecNumber>
    </recommendedName>
</protein>
<dbReference type="InterPro" id="IPR046346">
    <property type="entry name" value="Aminoacid_DH-like_N_sf"/>
</dbReference>
<name>A0A1G4I7W6_TRYEQ</name>
<dbReference type="InterPro" id="IPR006096">
    <property type="entry name" value="Glu/Leu/Phe/Val/Trp_DH_C"/>
</dbReference>
<dbReference type="SUPFAM" id="SSF53223">
    <property type="entry name" value="Aminoacid dehydrogenase-like, N-terminal domain"/>
    <property type="match status" value="1"/>
</dbReference>
<dbReference type="Proteomes" id="UP000195570">
    <property type="component" value="Unassembled WGS sequence"/>
</dbReference>
<dbReference type="AlphaFoldDB" id="A0A1G4I7W6"/>
<accession>A0A1G4I7W6</accession>
<evidence type="ECO:0000313" key="7">
    <source>
        <dbReference type="Proteomes" id="UP000195570"/>
    </source>
</evidence>
<evidence type="ECO:0000259" key="5">
    <source>
        <dbReference type="SMART" id="SM00839"/>
    </source>
</evidence>
<evidence type="ECO:0000256" key="4">
    <source>
        <dbReference type="PIRNR" id="PIRNR000184"/>
    </source>
</evidence>
<dbReference type="InterPro" id="IPR036291">
    <property type="entry name" value="NAD(P)-bd_dom_sf"/>
</dbReference>
<evidence type="ECO:0000256" key="1">
    <source>
        <dbReference type="ARBA" id="ARBA00006382"/>
    </source>
</evidence>
<reference evidence="6" key="1">
    <citation type="submission" date="2016-09" db="EMBL/GenBank/DDBJ databases">
        <authorList>
            <person name="Hebert L."/>
            <person name="Moumen B."/>
        </authorList>
    </citation>
    <scope>NUCLEOTIDE SEQUENCE [LARGE SCALE GENOMIC DNA]</scope>
    <source>
        <strain evidence="6">OVI</strain>
    </source>
</reference>
<organism evidence="6 7">
    <name type="scientific">Trypanosoma equiperdum</name>
    <dbReference type="NCBI Taxonomy" id="5694"/>
    <lineage>
        <taxon>Eukaryota</taxon>
        <taxon>Discoba</taxon>
        <taxon>Euglenozoa</taxon>
        <taxon>Kinetoplastea</taxon>
        <taxon>Metakinetoplastina</taxon>
        <taxon>Trypanosomatida</taxon>
        <taxon>Trypanosomatidae</taxon>
        <taxon>Trypanosoma</taxon>
    </lineage>
</organism>
<dbReference type="Pfam" id="PF00208">
    <property type="entry name" value="ELFV_dehydrog"/>
    <property type="match status" value="1"/>
</dbReference>
<gene>
    <name evidence="6" type="ORF">TEOVI_000602400</name>
</gene>
<evidence type="ECO:0000313" key="6">
    <source>
        <dbReference type="EMBL" id="SCU67971.1"/>
    </source>
</evidence>
<proteinExistence type="inferred from homology"/>
<dbReference type="InterPro" id="IPR016210">
    <property type="entry name" value="NAD-GDH_euk"/>
</dbReference>
<comment type="function">
    <text evidence="4">NAD(+)-dependent glutamate dehydrogenase which degrades glutamate to ammonia and alpha-ketoglutarate.</text>
</comment>